<dbReference type="Proteomes" id="UP000190648">
    <property type="component" value="Unassembled WGS sequence"/>
</dbReference>
<name>A0A1V4K678_PATFA</name>
<organism evidence="1 2">
    <name type="scientific">Patagioenas fasciata monilis</name>
    <dbReference type="NCBI Taxonomy" id="372326"/>
    <lineage>
        <taxon>Eukaryota</taxon>
        <taxon>Metazoa</taxon>
        <taxon>Chordata</taxon>
        <taxon>Craniata</taxon>
        <taxon>Vertebrata</taxon>
        <taxon>Euteleostomi</taxon>
        <taxon>Archelosauria</taxon>
        <taxon>Archosauria</taxon>
        <taxon>Dinosauria</taxon>
        <taxon>Saurischia</taxon>
        <taxon>Theropoda</taxon>
        <taxon>Coelurosauria</taxon>
        <taxon>Aves</taxon>
        <taxon>Neognathae</taxon>
        <taxon>Neoaves</taxon>
        <taxon>Columbimorphae</taxon>
        <taxon>Columbiformes</taxon>
        <taxon>Columbidae</taxon>
        <taxon>Patagioenas</taxon>
    </lineage>
</organism>
<comment type="caution">
    <text evidence="1">The sequence shown here is derived from an EMBL/GenBank/DDBJ whole genome shotgun (WGS) entry which is preliminary data.</text>
</comment>
<protein>
    <submittedName>
        <fullName evidence="1">Uncharacterized protein</fullName>
    </submittedName>
</protein>
<dbReference type="EMBL" id="LSYS01004675">
    <property type="protein sequence ID" value="OPJ79357.1"/>
    <property type="molecule type" value="Genomic_DNA"/>
</dbReference>
<accession>A0A1V4K678</accession>
<evidence type="ECO:0000313" key="2">
    <source>
        <dbReference type="Proteomes" id="UP000190648"/>
    </source>
</evidence>
<evidence type="ECO:0000313" key="1">
    <source>
        <dbReference type="EMBL" id="OPJ79357.1"/>
    </source>
</evidence>
<keyword evidence="2" id="KW-1185">Reference proteome</keyword>
<sequence>MCPLTPLTTGRSRPRAAVRRVLPRVPRPHTPAPQGAVVAAATGRDGTVTCRWPHAGAAAKGHGPWCLWDLLGPGMPTTD</sequence>
<reference evidence="1 2" key="1">
    <citation type="submission" date="2016-02" db="EMBL/GenBank/DDBJ databases">
        <title>Band-tailed pigeon sequencing and assembly.</title>
        <authorList>
            <person name="Soares A.E."/>
            <person name="Novak B.J."/>
            <person name="Rice E.S."/>
            <person name="O'Connell B."/>
            <person name="Chang D."/>
            <person name="Weber S."/>
            <person name="Shapiro B."/>
        </authorList>
    </citation>
    <scope>NUCLEOTIDE SEQUENCE [LARGE SCALE GENOMIC DNA]</scope>
    <source>
        <strain evidence="1">BTP2013</strain>
        <tissue evidence="1">Blood</tissue>
    </source>
</reference>
<proteinExistence type="predicted"/>
<dbReference type="AlphaFoldDB" id="A0A1V4K678"/>
<gene>
    <name evidence="1" type="ORF">AV530_014172</name>
</gene>